<name>A0A1M5AY94_9BACL</name>
<dbReference type="RefSeq" id="WP_073157766.1">
    <property type="nucleotide sequence ID" value="NZ_FQVL01000016.1"/>
</dbReference>
<sequence>MRFNEFVSVSRDTVESQIWEKPPIYFKVWMYLLIRASQWKEYGFKKGQLYTSISEIQDACGWKIGYRTKRPSKTDVIRVLNWLRDLECEHHRIKTEWK</sequence>
<reference evidence="1 2" key="1">
    <citation type="submission" date="2016-11" db="EMBL/GenBank/DDBJ databases">
        <authorList>
            <person name="Jaros S."/>
            <person name="Januszkiewicz K."/>
            <person name="Wedrychowicz H."/>
        </authorList>
    </citation>
    <scope>NUCLEOTIDE SEQUENCE [LARGE SCALE GENOMIC DNA]</scope>
    <source>
        <strain evidence="1 2">DSM 44666</strain>
    </source>
</reference>
<dbReference type="OrthoDB" id="2833863at2"/>
<organism evidence="1 2">
    <name type="scientific">Seinonella peptonophila</name>
    <dbReference type="NCBI Taxonomy" id="112248"/>
    <lineage>
        <taxon>Bacteria</taxon>
        <taxon>Bacillati</taxon>
        <taxon>Bacillota</taxon>
        <taxon>Bacilli</taxon>
        <taxon>Bacillales</taxon>
        <taxon>Thermoactinomycetaceae</taxon>
        <taxon>Seinonella</taxon>
    </lineage>
</organism>
<dbReference type="AlphaFoldDB" id="A0A1M5AY94"/>
<dbReference type="STRING" id="112248.SAMN05444392_11669"/>
<evidence type="ECO:0000313" key="1">
    <source>
        <dbReference type="EMBL" id="SHF35126.1"/>
    </source>
</evidence>
<proteinExistence type="predicted"/>
<accession>A0A1M5AY94</accession>
<keyword evidence="2" id="KW-1185">Reference proteome</keyword>
<evidence type="ECO:0000313" key="2">
    <source>
        <dbReference type="Proteomes" id="UP000184476"/>
    </source>
</evidence>
<dbReference type="Proteomes" id="UP000184476">
    <property type="component" value="Unassembled WGS sequence"/>
</dbReference>
<dbReference type="EMBL" id="FQVL01000016">
    <property type="protein sequence ID" value="SHF35126.1"/>
    <property type="molecule type" value="Genomic_DNA"/>
</dbReference>
<protein>
    <submittedName>
        <fullName evidence="1">Uncharacterized protein</fullName>
    </submittedName>
</protein>
<gene>
    <name evidence="1" type="ORF">SAMN05444392_11669</name>
</gene>